<dbReference type="EMBL" id="AWUE01018458">
    <property type="protein sequence ID" value="OMO80188.1"/>
    <property type="molecule type" value="Genomic_DNA"/>
</dbReference>
<keyword evidence="2" id="KW-1185">Reference proteome</keyword>
<dbReference type="AlphaFoldDB" id="A0A1R3ICA4"/>
<gene>
    <name evidence="1" type="ORF">COLO4_24183</name>
</gene>
<organism evidence="1 2">
    <name type="scientific">Corchorus olitorius</name>
    <dbReference type="NCBI Taxonomy" id="93759"/>
    <lineage>
        <taxon>Eukaryota</taxon>
        <taxon>Viridiplantae</taxon>
        <taxon>Streptophyta</taxon>
        <taxon>Embryophyta</taxon>
        <taxon>Tracheophyta</taxon>
        <taxon>Spermatophyta</taxon>
        <taxon>Magnoliopsida</taxon>
        <taxon>eudicotyledons</taxon>
        <taxon>Gunneridae</taxon>
        <taxon>Pentapetalae</taxon>
        <taxon>rosids</taxon>
        <taxon>malvids</taxon>
        <taxon>Malvales</taxon>
        <taxon>Malvaceae</taxon>
        <taxon>Grewioideae</taxon>
        <taxon>Apeibeae</taxon>
        <taxon>Corchorus</taxon>
    </lineage>
</organism>
<reference evidence="2" key="1">
    <citation type="submission" date="2013-09" db="EMBL/GenBank/DDBJ databases">
        <title>Corchorus olitorius genome sequencing.</title>
        <authorList>
            <person name="Alam M."/>
            <person name="Haque M.S."/>
            <person name="Islam M.S."/>
            <person name="Emdad E.M."/>
            <person name="Islam M.M."/>
            <person name="Ahmed B."/>
            <person name="Halim A."/>
            <person name="Hossen Q.M.M."/>
            <person name="Hossain M.Z."/>
            <person name="Ahmed R."/>
            <person name="Khan M.M."/>
            <person name="Islam R."/>
            <person name="Rashid M.M."/>
            <person name="Khan S.A."/>
            <person name="Rahman M.S."/>
            <person name="Alam M."/>
            <person name="Yahiya A.S."/>
            <person name="Khan M.S."/>
            <person name="Azam M.S."/>
            <person name="Haque T."/>
            <person name="Lashkar M.Z.H."/>
            <person name="Akhand A.I."/>
            <person name="Morshed G."/>
            <person name="Roy S."/>
            <person name="Uddin K.S."/>
            <person name="Rabeya T."/>
            <person name="Hossain A.S."/>
            <person name="Chowdhury A."/>
            <person name="Snigdha A.R."/>
            <person name="Mortoza M.S."/>
            <person name="Matin S.A."/>
            <person name="Hoque S.M.E."/>
            <person name="Islam M.K."/>
            <person name="Roy D.K."/>
            <person name="Haider R."/>
            <person name="Moosa M.M."/>
            <person name="Elias S.M."/>
            <person name="Hasan A.M."/>
            <person name="Jahan S."/>
            <person name="Shafiuddin M."/>
            <person name="Mahmood N."/>
            <person name="Shommy N.S."/>
        </authorList>
    </citation>
    <scope>NUCLEOTIDE SEQUENCE [LARGE SCALE GENOMIC DNA]</scope>
    <source>
        <strain evidence="2">cv. O-4</strain>
    </source>
</reference>
<proteinExistence type="predicted"/>
<protein>
    <submittedName>
        <fullName evidence="1">Uncharacterized protein</fullName>
    </submittedName>
</protein>
<dbReference type="Proteomes" id="UP000187203">
    <property type="component" value="Unassembled WGS sequence"/>
</dbReference>
<evidence type="ECO:0000313" key="2">
    <source>
        <dbReference type="Proteomes" id="UP000187203"/>
    </source>
</evidence>
<name>A0A1R3ICA4_9ROSI</name>
<comment type="caution">
    <text evidence="1">The sequence shown here is derived from an EMBL/GenBank/DDBJ whole genome shotgun (WGS) entry which is preliminary data.</text>
</comment>
<sequence length="36" mass="4272">MDEIHSDSPNSLIPESERRLYTHRRPLVFAAICKWC</sequence>
<evidence type="ECO:0000313" key="1">
    <source>
        <dbReference type="EMBL" id="OMO80188.1"/>
    </source>
</evidence>
<accession>A0A1R3ICA4</accession>